<dbReference type="Pfam" id="PF02518">
    <property type="entry name" value="HATPase_c"/>
    <property type="match status" value="1"/>
</dbReference>
<comment type="catalytic activity">
    <reaction evidence="1">
        <text>ATP + protein L-histidine = ADP + protein N-phospho-L-histidine.</text>
        <dbReference type="EC" id="2.7.13.3"/>
    </reaction>
</comment>
<dbReference type="InterPro" id="IPR005467">
    <property type="entry name" value="His_kinase_dom"/>
</dbReference>
<evidence type="ECO:0000313" key="14">
    <source>
        <dbReference type="Proteomes" id="UP000627715"/>
    </source>
</evidence>
<dbReference type="Proteomes" id="UP000627715">
    <property type="component" value="Unassembled WGS sequence"/>
</dbReference>
<keyword evidence="8" id="KW-0418">Kinase</keyword>
<dbReference type="InterPro" id="IPR036890">
    <property type="entry name" value="HATPase_C_sf"/>
</dbReference>
<keyword evidence="10" id="KW-0812">Transmembrane</keyword>
<dbReference type="CDD" id="cd00082">
    <property type="entry name" value="HisKA"/>
    <property type="match status" value="1"/>
</dbReference>
<dbReference type="Pfam" id="PF00512">
    <property type="entry name" value="HisKA"/>
    <property type="match status" value="1"/>
</dbReference>
<evidence type="ECO:0000313" key="13">
    <source>
        <dbReference type="EMBL" id="GGG49846.1"/>
    </source>
</evidence>
<keyword evidence="10" id="KW-1133">Transmembrane helix</keyword>
<feature type="domain" description="Histidine kinase" evidence="11">
    <location>
        <begin position="233"/>
        <end position="437"/>
    </location>
</feature>
<evidence type="ECO:0000256" key="4">
    <source>
        <dbReference type="ARBA" id="ARBA00022475"/>
    </source>
</evidence>
<dbReference type="InterPro" id="IPR050980">
    <property type="entry name" value="2C_sensor_his_kinase"/>
</dbReference>
<organism evidence="13 14">
    <name type="scientific">Pseudohongiella nitratireducens</name>
    <dbReference type="NCBI Taxonomy" id="1768907"/>
    <lineage>
        <taxon>Bacteria</taxon>
        <taxon>Pseudomonadati</taxon>
        <taxon>Pseudomonadota</taxon>
        <taxon>Gammaproteobacteria</taxon>
        <taxon>Pseudomonadales</taxon>
        <taxon>Pseudohongiellaceae</taxon>
        <taxon>Pseudohongiella</taxon>
    </lineage>
</organism>
<dbReference type="GO" id="GO:0005886">
    <property type="term" value="C:plasma membrane"/>
    <property type="evidence" value="ECO:0007669"/>
    <property type="project" value="UniProtKB-SubCell"/>
</dbReference>
<evidence type="ECO:0000256" key="7">
    <source>
        <dbReference type="ARBA" id="ARBA00022741"/>
    </source>
</evidence>
<comment type="caution">
    <text evidence="13">The sequence shown here is derived from an EMBL/GenBank/DDBJ whole genome shotgun (WGS) entry which is preliminary data.</text>
</comment>
<keyword evidence="5" id="KW-0597">Phosphoprotein</keyword>
<gene>
    <name evidence="13" type="ORF">GCM10011403_03720</name>
</gene>
<evidence type="ECO:0000256" key="3">
    <source>
        <dbReference type="ARBA" id="ARBA00012438"/>
    </source>
</evidence>
<evidence type="ECO:0000259" key="12">
    <source>
        <dbReference type="PROSITE" id="PS50885"/>
    </source>
</evidence>
<name>A0A917LPV0_9GAMM</name>
<dbReference type="SMART" id="SM00387">
    <property type="entry name" value="HATPase_c"/>
    <property type="match status" value="1"/>
</dbReference>
<evidence type="ECO:0000256" key="9">
    <source>
        <dbReference type="ARBA" id="ARBA00022840"/>
    </source>
</evidence>
<sequence>MKSLLPRLTSSLFFRLFLIFSATVILFLIIITLSLRQIDQNWRRERTAPLPVFYLDNVRLMVDAIGVPPDLRRAEELARDLSLTIIIRSPHINWQSDDQSDLDISSAVFMRELSDDAQMLAVGNEQVIRVARGGYEYFLNRKAPSLSDYDIAVVYIGLGFAIFILFSNYWLVRRLLDPVNRLRQGAEKICEGDLGYRVEVTRTDELGELTESVNHMADSLQSMLEAKRQLLLAISHELRTPVTRAKLQLEFMEDNALKDTLSDDINEIDLLISDLLEAERLSTQHSALISDDVDFADFISMLTSQYQNEEELLELSLPDEDRSMHIDKLRVRLLFANIVNNAIRHGRGNPVHVTVSFAEHEALLEVKDQGEGIPAEHVRHVQEPFYRADNSRTRNTGGFGLGLYLCNLIAEAHGGRMEIRSNVGQGTIVSVYLPIIEH</sequence>
<dbReference type="AlphaFoldDB" id="A0A917LPV0"/>
<dbReference type="RefSeq" id="WP_068812032.1">
    <property type="nucleotide sequence ID" value="NZ_BMIY01000002.1"/>
</dbReference>
<dbReference type="Gene3D" id="1.10.287.130">
    <property type="match status" value="1"/>
</dbReference>
<dbReference type="InterPro" id="IPR003660">
    <property type="entry name" value="HAMP_dom"/>
</dbReference>
<dbReference type="PROSITE" id="PS50109">
    <property type="entry name" value="HIS_KIN"/>
    <property type="match status" value="1"/>
</dbReference>
<keyword evidence="14" id="KW-1185">Reference proteome</keyword>
<dbReference type="SMART" id="SM00304">
    <property type="entry name" value="HAMP"/>
    <property type="match status" value="1"/>
</dbReference>
<evidence type="ECO:0000259" key="11">
    <source>
        <dbReference type="PROSITE" id="PS50109"/>
    </source>
</evidence>
<dbReference type="Gene3D" id="3.30.565.10">
    <property type="entry name" value="Histidine kinase-like ATPase, C-terminal domain"/>
    <property type="match status" value="1"/>
</dbReference>
<evidence type="ECO:0000256" key="5">
    <source>
        <dbReference type="ARBA" id="ARBA00022553"/>
    </source>
</evidence>
<keyword evidence="10" id="KW-0472">Membrane</keyword>
<feature type="domain" description="HAMP" evidence="12">
    <location>
        <begin position="173"/>
        <end position="225"/>
    </location>
</feature>
<evidence type="ECO:0000256" key="2">
    <source>
        <dbReference type="ARBA" id="ARBA00004651"/>
    </source>
</evidence>
<dbReference type="CDD" id="cd06225">
    <property type="entry name" value="HAMP"/>
    <property type="match status" value="1"/>
</dbReference>
<evidence type="ECO:0000256" key="10">
    <source>
        <dbReference type="SAM" id="Phobius"/>
    </source>
</evidence>
<keyword evidence="6" id="KW-0808">Transferase</keyword>
<dbReference type="EC" id="2.7.13.3" evidence="3"/>
<keyword evidence="7" id="KW-0547">Nucleotide-binding</keyword>
<dbReference type="GO" id="GO:0000155">
    <property type="term" value="F:phosphorelay sensor kinase activity"/>
    <property type="evidence" value="ECO:0007669"/>
    <property type="project" value="InterPro"/>
</dbReference>
<comment type="subcellular location">
    <subcellularLocation>
        <location evidence="2">Cell membrane</location>
        <topology evidence="2">Multi-pass membrane protein</topology>
    </subcellularLocation>
</comment>
<dbReference type="SUPFAM" id="SSF158472">
    <property type="entry name" value="HAMP domain-like"/>
    <property type="match status" value="1"/>
</dbReference>
<keyword evidence="4" id="KW-1003">Cell membrane</keyword>
<reference evidence="13" key="2">
    <citation type="submission" date="2020-09" db="EMBL/GenBank/DDBJ databases">
        <authorList>
            <person name="Sun Q."/>
            <person name="Zhou Y."/>
        </authorList>
    </citation>
    <scope>NUCLEOTIDE SEQUENCE</scope>
    <source>
        <strain evidence="13">CGMCC 1.15425</strain>
    </source>
</reference>
<protein>
    <recommendedName>
        <fullName evidence="3">histidine kinase</fullName>
        <ecNumber evidence="3">2.7.13.3</ecNumber>
    </recommendedName>
</protein>
<dbReference type="Pfam" id="PF00672">
    <property type="entry name" value="HAMP"/>
    <property type="match status" value="1"/>
</dbReference>
<dbReference type="SUPFAM" id="SSF47384">
    <property type="entry name" value="Homodimeric domain of signal transducing histidine kinase"/>
    <property type="match status" value="1"/>
</dbReference>
<accession>A0A917LPV0</accession>
<dbReference type="PANTHER" id="PTHR44936">
    <property type="entry name" value="SENSOR PROTEIN CREC"/>
    <property type="match status" value="1"/>
</dbReference>
<dbReference type="PRINTS" id="PR00344">
    <property type="entry name" value="BCTRLSENSOR"/>
</dbReference>
<dbReference type="Gene3D" id="6.10.340.10">
    <property type="match status" value="1"/>
</dbReference>
<dbReference type="OrthoDB" id="9804645at2"/>
<dbReference type="InterPro" id="IPR003661">
    <property type="entry name" value="HisK_dim/P_dom"/>
</dbReference>
<dbReference type="GO" id="GO:0005524">
    <property type="term" value="F:ATP binding"/>
    <property type="evidence" value="ECO:0007669"/>
    <property type="project" value="UniProtKB-KW"/>
</dbReference>
<keyword evidence="9" id="KW-0067">ATP-binding</keyword>
<dbReference type="SUPFAM" id="SSF55874">
    <property type="entry name" value="ATPase domain of HSP90 chaperone/DNA topoisomerase II/histidine kinase"/>
    <property type="match status" value="1"/>
</dbReference>
<dbReference type="InterPro" id="IPR036097">
    <property type="entry name" value="HisK_dim/P_sf"/>
</dbReference>
<evidence type="ECO:0000256" key="1">
    <source>
        <dbReference type="ARBA" id="ARBA00000085"/>
    </source>
</evidence>
<reference evidence="13" key="1">
    <citation type="journal article" date="2014" name="Int. J. Syst. Evol. Microbiol.">
        <title>Complete genome sequence of Corynebacterium casei LMG S-19264T (=DSM 44701T), isolated from a smear-ripened cheese.</title>
        <authorList>
            <consortium name="US DOE Joint Genome Institute (JGI-PGF)"/>
            <person name="Walter F."/>
            <person name="Albersmeier A."/>
            <person name="Kalinowski J."/>
            <person name="Ruckert C."/>
        </authorList>
    </citation>
    <scope>NUCLEOTIDE SEQUENCE</scope>
    <source>
        <strain evidence="13">CGMCC 1.15425</strain>
    </source>
</reference>
<dbReference type="PROSITE" id="PS50885">
    <property type="entry name" value="HAMP"/>
    <property type="match status" value="1"/>
</dbReference>
<dbReference type="CDD" id="cd00075">
    <property type="entry name" value="HATPase"/>
    <property type="match status" value="1"/>
</dbReference>
<dbReference type="InterPro" id="IPR003594">
    <property type="entry name" value="HATPase_dom"/>
</dbReference>
<evidence type="ECO:0000256" key="6">
    <source>
        <dbReference type="ARBA" id="ARBA00022679"/>
    </source>
</evidence>
<dbReference type="PANTHER" id="PTHR44936:SF10">
    <property type="entry name" value="SENSOR PROTEIN RSTB"/>
    <property type="match status" value="1"/>
</dbReference>
<dbReference type="SMART" id="SM00388">
    <property type="entry name" value="HisKA"/>
    <property type="match status" value="1"/>
</dbReference>
<dbReference type="EMBL" id="BMIY01000002">
    <property type="protein sequence ID" value="GGG49846.1"/>
    <property type="molecule type" value="Genomic_DNA"/>
</dbReference>
<feature type="transmembrane region" description="Helical" evidence="10">
    <location>
        <begin position="151"/>
        <end position="171"/>
    </location>
</feature>
<feature type="transmembrane region" description="Helical" evidence="10">
    <location>
        <begin position="12"/>
        <end position="35"/>
    </location>
</feature>
<proteinExistence type="predicted"/>
<dbReference type="InterPro" id="IPR004358">
    <property type="entry name" value="Sig_transdc_His_kin-like_C"/>
</dbReference>
<evidence type="ECO:0000256" key="8">
    <source>
        <dbReference type="ARBA" id="ARBA00022777"/>
    </source>
</evidence>